<proteinExistence type="predicted"/>
<keyword evidence="3" id="KW-1185">Reference proteome</keyword>
<reference evidence="2 3" key="1">
    <citation type="submission" date="2023-11" db="EMBL/GenBank/DDBJ databases">
        <title>MicrobeMod: A computational toolkit for identifying prokaryotic methylation and restriction-modification with nanopore sequencing.</title>
        <authorList>
            <person name="Crits-Christoph A."/>
            <person name="Kang S.C."/>
            <person name="Lee H."/>
            <person name="Ostrov N."/>
        </authorList>
    </citation>
    <scope>NUCLEOTIDE SEQUENCE [LARGE SCALE GENOMIC DNA]</scope>
    <source>
        <strain evidence="2 3">ATCC 29145</strain>
    </source>
</reference>
<evidence type="ECO:0000313" key="3">
    <source>
        <dbReference type="Proteomes" id="UP001277471"/>
    </source>
</evidence>
<organism evidence="2 3">
    <name type="scientific">Azospirillum brasilense</name>
    <dbReference type="NCBI Taxonomy" id="192"/>
    <lineage>
        <taxon>Bacteria</taxon>
        <taxon>Pseudomonadati</taxon>
        <taxon>Pseudomonadota</taxon>
        <taxon>Alphaproteobacteria</taxon>
        <taxon>Rhodospirillales</taxon>
        <taxon>Azospirillaceae</taxon>
        <taxon>Azospirillum</taxon>
    </lineage>
</organism>
<sequence>MHSRIRDARAINFLSIHQPTDPAMRVTAPRLAALGALALCLSASPTVQAANVSAGQAEAKEAAKSLGNCTPAKVEVMSYVTGRSGQTVFKVGCTEDKDTFVLVQCRSRICTLLR</sequence>
<keyword evidence="1" id="KW-0732">Signal</keyword>
<feature type="signal peptide" evidence="1">
    <location>
        <begin position="1"/>
        <end position="49"/>
    </location>
</feature>
<name>A0ABU4P9E8_AZOBR</name>
<dbReference type="Proteomes" id="UP001277471">
    <property type="component" value="Unassembled WGS sequence"/>
</dbReference>
<dbReference type="EMBL" id="JAWXYC010000004">
    <property type="protein sequence ID" value="MDX5954188.1"/>
    <property type="molecule type" value="Genomic_DNA"/>
</dbReference>
<comment type="caution">
    <text evidence="2">The sequence shown here is derived from an EMBL/GenBank/DDBJ whole genome shotgun (WGS) entry which is preliminary data.</text>
</comment>
<accession>A0ABU4P9E8</accession>
<protein>
    <recommendedName>
        <fullName evidence="4">PepSY domain-containing protein</fullName>
    </recommendedName>
</protein>
<evidence type="ECO:0000313" key="2">
    <source>
        <dbReference type="EMBL" id="MDX5954188.1"/>
    </source>
</evidence>
<gene>
    <name evidence="2" type="ORF">SIM66_23730</name>
</gene>
<feature type="chain" id="PRO_5046472257" description="PepSY domain-containing protein" evidence="1">
    <location>
        <begin position="50"/>
        <end position="114"/>
    </location>
</feature>
<dbReference type="GeneID" id="56451929"/>
<dbReference type="RefSeq" id="WP_236778086.1">
    <property type="nucleotide sequence ID" value="NZ_CP012914.1"/>
</dbReference>
<evidence type="ECO:0008006" key="4">
    <source>
        <dbReference type="Google" id="ProtNLM"/>
    </source>
</evidence>
<evidence type="ECO:0000256" key="1">
    <source>
        <dbReference type="SAM" id="SignalP"/>
    </source>
</evidence>